<accession>A0A0R1YVM2</accession>
<evidence type="ECO:0000313" key="3">
    <source>
        <dbReference type="EMBL" id="KRM43766.1"/>
    </source>
</evidence>
<evidence type="ECO:0000256" key="1">
    <source>
        <dbReference type="ARBA" id="ARBA00023235"/>
    </source>
</evidence>
<dbReference type="PANTHER" id="PTHR38041">
    <property type="entry name" value="CHORISMATE MUTASE"/>
    <property type="match status" value="1"/>
</dbReference>
<dbReference type="Pfam" id="PF01817">
    <property type="entry name" value="CM_2"/>
    <property type="match status" value="1"/>
</dbReference>
<dbReference type="InterPro" id="IPR036979">
    <property type="entry name" value="CM_dom_sf"/>
</dbReference>
<dbReference type="EMBL" id="AZFZ01000028">
    <property type="protein sequence ID" value="KRM43766.1"/>
    <property type="molecule type" value="Genomic_DNA"/>
</dbReference>
<dbReference type="InterPro" id="IPR036263">
    <property type="entry name" value="Chorismate_II_sf"/>
</dbReference>
<dbReference type="InterPro" id="IPR051331">
    <property type="entry name" value="Chorismate_mutase-related"/>
</dbReference>
<dbReference type="PANTHER" id="PTHR38041:SF1">
    <property type="entry name" value="CHORISMATE MUTASE"/>
    <property type="match status" value="1"/>
</dbReference>
<reference evidence="3 4" key="1">
    <citation type="journal article" date="2015" name="Genome Announc.">
        <title>Expanding the biotechnology potential of lactobacilli through comparative genomics of 213 strains and associated genera.</title>
        <authorList>
            <person name="Sun Z."/>
            <person name="Harris H.M."/>
            <person name="McCann A."/>
            <person name="Guo C."/>
            <person name="Argimon S."/>
            <person name="Zhang W."/>
            <person name="Yang X."/>
            <person name="Jeffery I.B."/>
            <person name="Cooney J.C."/>
            <person name="Kagawa T.F."/>
            <person name="Liu W."/>
            <person name="Song Y."/>
            <person name="Salvetti E."/>
            <person name="Wrobel A."/>
            <person name="Rasinkangas P."/>
            <person name="Parkhill J."/>
            <person name="Rea M.C."/>
            <person name="O'Sullivan O."/>
            <person name="Ritari J."/>
            <person name="Douillard F.P."/>
            <person name="Paul Ross R."/>
            <person name="Yang R."/>
            <person name="Briner A.E."/>
            <person name="Felis G.E."/>
            <person name="de Vos W.M."/>
            <person name="Barrangou R."/>
            <person name="Klaenhammer T.R."/>
            <person name="Caufield P.W."/>
            <person name="Cui Y."/>
            <person name="Zhang H."/>
            <person name="O'Toole P.W."/>
        </authorList>
    </citation>
    <scope>NUCLEOTIDE SEQUENCE [LARGE SCALE GENOMIC DNA]</scope>
    <source>
        <strain evidence="3 4">DSM 18390</strain>
    </source>
</reference>
<evidence type="ECO:0000313" key="4">
    <source>
        <dbReference type="Proteomes" id="UP000051010"/>
    </source>
</evidence>
<dbReference type="PATRIC" id="fig|1423786.4.peg.1382"/>
<comment type="caution">
    <text evidence="3">The sequence shown here is derived from an EMBL/GenBank/DDBJ whole genome shotgun (WGS) entry which is preliminary data.</text>
</comment>
<dbReference type="GO" id="GO:0009697">
    <property type="term" value="P:salicylic acid biosynthetic process"/>
    <property type="evidence" value="ECO:0007669"/>
    <property type="project" value="TreeGrafter"/>
</dbReference>
<dbReference type="AlphaFoldDB" id="A0A0R1YVM2"/>
<feature type="domain" description="Chorismate mutase" evidence="2">
    <location>
        <begin position="8"/>
        <end position="98"/>
    </location>
</feature>
<dbReference type="InterPro" id="IPR002701">
    <property type="entry name" value="CM_II_prokaryot"/>
</dbReference>
<name>A0A0R1YVM2_9LACO</name>
<keyword evidence="1" id="KW-0413">Isomerase</keyword>
<protein>
    <submittedName>
        <fullName evidence="3">Chorismate mutase</fullName>
    </submittedName>
</protein>
<dbReference type="RefSeq" id="WP_171034991.1">
    <property type="nucleotide sequence ID" value="NZ_AZFZ01000028.1"/>
</dbReference>
<dbReference type="SMART" id="SM00830">
    <property type="entry name" value="CM_2"/>
    <property type="match status" value="1"/>
</dbReference>
<organism evidence="3 4">
    <name type="scientific">Lentilactobacillus parafarraginis DSM 18390 = JCM 14109</name>
    <dbReference type="NCBI Taxonomy" id="1423786"/>
    <lineage>
        <taxon>Bacteria</taxon>
        <taxon>Bacillati</taxon>
        <taxon>Bacillota</taxon>
        <taxon>Bacilli</taxon>
        <taxon>Lactobacillales</taxon>
        <taxon>Lactobacillaceae</taxon>
        <taxon>Lentilactobacillus</taxon>
    </lineage>
</organism>
<gene>
    <name evidence="3" type="ORF">FD47_GL001284</name>
</gene>
<dbReference type="GO" id="GO:0004106">
    <property type="term" value="F:chorismate mutase activity"/>
    <property type="evidence" value="ECO:0007669"/>
    <property type="project" value="InterPro"/>
</dbReference>
<dbReference type="GO" id="GO:0046417">
    <property type="term" value="P:chorismate metabolic process"/>
    <property type="evidence" value="ECO:0007669"/>
    <property type="project" value="InterPro"/>
</dbReference>
<dbReference type="SUPFAM" id="SSF48600">
    <property type="entry name" value="Chorismate mutase II"/>
    <property type="match status" value="1"/>
</dbReference>
<proteinExistence type="predicted"/>
<dbReference type="Gene3D" id="1.20.59.10">
    <property type="entry name" value="Chorismate mutase"/>
    <property type="match status" value="1"/>
</dbReference>
<dbReference type="PROSITE" id="PS51168">
    <property type="entry name" value="CHORISMATE_MUT_2"/>
    <property type="match status" value="1"/>
</dbReference>
<dbReference type="Proteomes" id="UP000051010">
    <property type="component" value="Unassembled WGS sequence"/>
</dbReference>
<sequence>MAKTQSASSAPDELESARQSINQLDESIVDLLTKRFEQAADIGKIKKQRGLPVFDASREETVLQRVTSYHPNQETKQYIWNIYRSIMENTRDYEKHQHE</sequence>
<evidence type="ECO:0000259" key="2">
    <source>
        <dbReference type="PROSITE" id="PS51168"/>
    </source>
</evidence>